<keyword evidence="3" id="KW-1185">Reference proteome</keyword>
<dbReference type="Pfam" id="PF03181">
    <property type="entry name" value="BURP"/>
    <property type="match status" value="1"/>
</dbReference>
<name>A0A4D6NK85_VIGUN</name>
<sequence>MPGAKLDAHFPKRKYSSPLLPREIAEHLPFSSEKINEIFEILALEPNSEKAENVEFALNMCEEPALNGEEKYCATSIEFMVDFVTSILGKIVHVTSTENENKSEKFLVKDGVKILADKNIITCHPMNYPYVVFYCHKISNSSVHFMPLEGEDGTRVKAVAVCHKDTSECDPNHNAFQVLKVKPGTIPVCHFFPDCNLL</sequence>
<dbReference type="AlphaFoldDB" id="A0A4D6NK85"/>
<dbReference type="Gramene" id="Vigun09g083675.1.v1.2">
    <property type="protein sequence ID" value="Vigun09g083675.1.v1.2.CDS.1"/>
    <property type="gene ID" value="Vigun09g083675.v1.2"/>
</dbReference>
<feature type="domain" description="BURP" evidence="1">
    <location>
        <begin position="1"/>
        <end position="198"/>
    </location>
</feature>
<dbReference type="Proteomes" id="UP000501690">
    <property type="component" value="Linkage Group LG11"/>
</dbReference>
<dbReference type="InterPro" id="IPR004873">
    <property type="entry name" value="BURP_dom"/>
</dbReference>
<accession>A0A4D6NK85</accession>
<dbReference type="PANTHER" id="PTHR31236:SF2">
    <property type="entry name" value="BURP DOMAIN PROTEIN RD22"/>
    <property type="match status" value="1"/>
</dbReference>
<dbReference type="InterPro" id="IPR044816">
    <property type="entry name" value="BURP"/>
</dbReference>
<reference evidence="2 3" key="1">
    <citation type="submission" date="2019-04" db="EMBL/GenBank/DDBJ databases">
        <title>An improved genome assembly and genetic linkage map for asparagus bean, Vigna unguiculata ssp. sesquipedialis.</title>
        <authorList>
            <person name="Xia Q."/>
            <person name="Zhang R."/>
            <person name="Dong Y."/>
        </authorList>
    </citation>
    <scope>NUCLEOTIDE SEQUENCE [LARGE SCALE GENOMIC DNA]</scope>
    <source>
        <tissue evidence="2">Leaf</tissue>
    </source>
</reference>
<dbReference type="SMART" id="SM01045">
    <property type="entry name" value="BURP"/>
    <property type="match status" value="1"/>
</dbReference>
<gene>
    <name evidence="2" type="ORF">DEO72_LG11g1168</name>
</gene>
<dbReference type="EMBL" id="CP039355">
    <property type="protein sequence ID" value="QCE14170.1"/>
    <property type="molecule type" value="Genomic_DNA"/>
</dbReference>
<organism evidence="2 3">
    <name type="scientific">Vigna unguiculata</name>
    <name type="common">Cowpea</name>
    <dbReference type="NCBI Taxonomy" id="3917"/>
    <lineage>
        <taxon>Eukaryota</taxon>
        <taxon>Viridiplantae</taxon>
        <taxon>Streptophyta</taxon>
        <taxon>Embryophyta</taxon>
        <taxon>Tracheophyta</taxon>
        <taxon>Spermatophyta</taxon>
        <taxon>Magnoliopsida</taxon>
        <taxon>eudicotyledons</taxon>
        <taxon>Gunneridae</taxon>
        <taxon>Pentapetalae</taxon>
        <taxon>rosids</taxon>
        <taxon>fabids</taxon>
        <taxon>Fabales</taxon>
        <taxon>Fabaceae</taxon>
        <taxon>Papilionoideae</taxon>
        <taxon>50 kb inversion clade</taxon>
        <taxon>NPAAA clade</taxon>
        <taxon>indigoferoid/millettioid clade</taxon>
        <taxon>Phaseoleae</taxon>
        <taxon>Vigna</taxon>
    </lineage>
</organism>
<dbReference type="OrthoDB" id="654134at2759"/>
<proteinExistence type="predicted"/>
<dbReference type="PANTHER" id="PTHR31236">
    <property type="entry name" value="BURP DOMAIN PROTEIN USPL1-LIKE"/>
    <property type="match status" value="1"/>
</dbReference>
<evidence type="ECO:0000313" key="3">
    <source>
        <dbReference type="Proteomes" id="UP000501690"/>
    </source>
</evidence>
<protein>
    <recommendedName>
        <fullName evidence="1">BURP domain-containing protein</fullName>
    </recommendedName>
</protein>
<dbReference type="PROSITE" id="PS51277">
    <property type="entry name" value="BURP"/>
    <property type="match status" value="1"/>
</dbReference>
<evidence type="ECO:0000259" key="1">
    <source>
        <dbReference type="PROSITE" id="PS51277"/>
    </source>
</evidence>
<evidence type="ECO:0000313" key="2">
    <source>
        <dbReference type="EMBL" id="QCE14170.1"/>
    </source>
</evidence>